<dbReference type="Proteomes" id="UP001595533">
    <property type="component" value="Unassembled WGS sequence"/>
</dbReference>
<proteinExistence type="predicted"/>
<keyword evidence="2" id="KW-1185">Reference proteome</keyword>
<gene>
    <name evidence="1" type="ORF">ACFODZ_16590</name>
</gene>
<dbReference type="RefSeq" id="WP_077412778.1">
    <property type="nucleotide sequence ID" value="NZ_JBHRTS010000011.1"/>
</dbReference>
<accession>A0ABV7JCM2</accession>
<organism evidence="1 2">
    <name type="scientific">Marinicella sediminis</name>
    <dbReference type="NCBI Taxonomy" id="1792834"/>
    <lineage>
        <taxon>Bacteria</taxon>
        <taxon>Pseudomonadati</taxon>
        <taxon>Pseudomonadota</taxon>
        <taxon>Gammaproteobacteria</taxon>
        <taxon>Lysobacterales</taxon>
        <taxon>Marinicellaceae</taxon>
        <taxon>Marinicella</taxon>
    </lineage>
</organism>
<evidence type="ECO:0000313" key="2">
    <source>
        <dbReference type="Proteomes" id="UP001595533"/>
    </source>
</evidence>
<protein>
    <submittedName>
        <fullName evidence="1">Uncharacterized protein</fullName>
    </submittedName>
</protein>
<reference evidence="2" key="1">
    <citation type="journal article" date="2019" name="Int. J. Syst. Evol. Microbiol.">
        <title>The Global Catalogue of Microorganisms (GCM) 10K type strain sequencing project: providing services to taxonomists for standard genome sequencing and annotation.</title>
        <authorList>
            <consortium name="The Broad Institute Genomics Platform"/>
            <consortium name="The Broad Institute Genome Sequencing Center for Infectious Disease"/>
            <person name="Wu L."/>
            <person name="Ma J."/>
        </authorList>
    </citation>
    <scope>NUCLEOTIDE SEQUENCE [LARGE SCALE GENOMIC DNA]</scope>
    <source>
        <strain evidence="2">KCTC 42953</strain>
    </source>
</reference>
<evidence type="ECO:0000313" key="1">
    <source>
        <dbReference type="EMBL" id="MFC3195874.1"/>
    </source>
</evidence>
<dbReference type="EMBL" id="JBHRTS010000011">
    <property type="protein sequence ID" value="MFC3195874.1"/>
    <property type="molecule type" value="Genomic_DNA"/>
</dbReference>
<sequence>MVELLSQNDMAYLAVAVEVHRSVTKRIDSSEGRQDLSLDEALMIAGLHERAPTATHYVFEVKEVLQGNVRDSVIVSIEERELSFPCSRDNDFDGHAESDFWIESEGRAIMQGHHESHGITTCFELGKSYLLLNERLFGTQSYELIESTDDLWYQLIKQQSSHD</sequence>
<name>A0ABV7JCM2_9GAMM</name>
<comment type="caution">
    <text evidence="1">The sequence shown here is derived from an EMBL/GenBank/DDBJ whole genome shotgun (WGS) entry which is preliminary data.</text>
</comment>